<dbReference type="PRINTS" id="PR00094">
    <property type="entry name" value="ADENYLTKNASE"/>
</dbReference>
<dbReference type="SUPFAM" id="SSF52540">
    <property type="entry name" value="P-loop containing nucleoside triphosphate hydrolases"/>
    <property type="match status" value="1"/>
</dbReference>
<dbReference type="PROSITE" id="PS00113">
    <property type="entry name" value="ADENYLATE_KINASE"/>
    <property type="match status" value="1"/>
</dbReference>
<evidence type="ECO:0000256" key="3">
    <source>
        <dbReference type="ARBA" id="ARBA00012955"/>
    </source>
</evidence>
<proteinExistence type="inferred from homology"/>
<evidence type="ECO:0000256" key="5">
    <source>
        <dbReference type="ARBA" id="ARBA00022741"/>
    </source>
</evidence>
<evidence type="ECO:0000256" key="1">
    <source>
        <dbReference type="ARBA" id="ARBA00000582"/>
    </source>
</evidence>
<dbReference type="Gene3D" id="3.40.50.300">
    <property type="entry name" value="P-loop containing nucleotide triphosphate hydrolases"/>
    <property type="match status" value="1"/>
</dbReference>
<dbReference type="Gramene" id="EFJ06188">
    <property type="protein sequence ID" value="EFJ06188"/>
    <property type="gene ID" value="SELMODRAFT_135845"/>
</dbReference>
<name>D8TAU4_SELML</name>
<dbReference type="GO" id="GO:0005524">
    <property type="term" value="F:ATP binding"/>
    <property type="evidence" value="ECO:0007669"/>
    <property type="project" value="InterPro"/>
</dbReference>
<dbReference type="GO" id="GO:0005737">
    <property type="term" value="C:cytoplasm"/>
    <property type="evidence" value="ECO:0000318"/>
    <property type="project" value="GO_Central"/>
</dbReference>
<dbReference type="STRING" id="88036.D8TAU4"/>
<evidence type="ECO:0000313" key="8">
    <source>
        <dbReference type="EMBL" id="EFJ06188.1"/>
    </source>
</evidence>
<dbReference type="InterPro" id="IPR000850">
    <property type="entry name" value="Adenylat/UMP-CMP_kin"/>
</dbReference>
<keyword evidence="5" id="KW-0547">Nucleotide-binding</keyword>
<evidence type="ECO:0000256" key="2">
    <source>
        <dbReference type="ARBA" id="ARBA00007220"/>
    </source>
</evidence>
<dbReference type="PANTHER" id="PTHR23359">
    <property type="entry name" value="NUCLEOTIDE KINASE"/>
    <property type="match status" value="1"/>
</dbReference>
<keyword evidence="9" id="KW-1185">Reference proteome</keyword>
<comment type="similarity">
    <text evidence="2 7">Belongs to the adenylate kinase family.</text>
</comment>
<keyword evidence="6 7" id="KW-0418">Kinase</keyword>
<dbReference type="HOGENOM" id="CLU_032354_2_1_1"/>
<dbReference type="OrthoDB" id="439792at2759"/>
<gene>
    <name evidence="8" type="ORF">SELMODRAFT_135845</name>
</gene>
<dbReference type="Pfam" id="PF00406">
    <property type="entry name" value="ADK"/>
    <property type="match status" value="1"/>
</dbReference>
<dbReference type="AlphaFoldDB" id="D8TAU4"/>
<dbReference type="GO" id="GO:0005739">
    <property type="term" value="C:mitochondrion"/>
    <property type="evidence" value="ECO:0000318"/>
    <property type="project" value="GO_Central"/>
</dbReference>
<dbReference type="EC" id="2.7.4.3" evidence="3"/>
<reference evidence="8 9" key="1">
    <citation type="journal article" date="2011" name="Science">
        <title>The Selaginella genome identifies genetic changes associated with the evolution of vascular plants.</title>
        <authorList>
            <person name="Banks J.A."/>
            <person name="Nishiyama T."/>
            <person name="Hasebe M."/>
            <person name="Bowman J.L."/>
            <person name="Gribskov M."/>
            <person name="dePamphilis C."/>
            <person name="Albert V.A."/>
            <person name="Aono N."/>
            <person name="Aoyama T."/>
            <person name="Ambrose B.A."/>
            <person name="Ashton N.W."/>
            <person name="Axtell M.J."/>
            <person name="Barker E."/>
            <person name="Barker M.S."/>
            <person name="Bennetzen J.L."/>
            <person name="Bonawitz N.D."/>
            <person name="Chapple C."/>
            <person name="Cheng C."/>
            <person name="Correa L.G."/>
            <person name="Dacre M."/>
            <person name="DeBarry J."/>
            <person name="Dreyer I."/>
            <person name="Elias M."/>
            <person name="Engstrom E.M."/>
            <person name="Estelle M."/>
            <person name="Feng L."/>
            <person name="Finet C."/>
            <person name="Floyd S.K."/>
            <person name="Frommer W.B."/>
            <person name="Fujita T."/>
            <person name="Gramzow L."/>
            <person name="Gutensohn M."/>
            <person name="Harholt J."/>
            <person name="Hattori M."/>
            <person name="Heyl A."/>
            <person name="Hirai T."/>
            <person name="Hiwatashi Y."/>
            <person name="Ishikawa M."/>
            <person name="Iwata M."/>
            <person name="Karol K.G."/>
            <person name="Koehler B."/>
            <person name="Kolukisaoglu U."/>
            <person name="Kubo M."/>
            <person name="Kurata T."/>
            <person name="Lalonde S."/>
            <person name="Li K."/>
            <person name="Li Y."/>
            <person name="Litt A."/>
            <person name="Lyons E."/>
            <person name="Manning G."/>
            <person name="Maruyama T."/>
            <person name="Michael T.P."/>
            <person name="Mikami K."/>
            <person name="Miyazaki S."/>
            <person name="Morinaga S."/>
            <person name="Murata T."/>
            <person name="Mueller-Roeber B."/>
            <person name="Nelson D.R."/>
            <person name="Obara M."/>
            <person name="Oguri Y."/>
            <person name="Olmstead R.G."/>
            <person name="Onodera N."/>
            <person name="Petersen B.L."/>
            <person name="Pils B."/>
            <person name="Prigge M."/>
            <person name="Rensing S.A."/>
            <person name="Riano-Pachon D.M."/>
            <person name="Roberts A.W."/>
            <person name="Sato Y."/>
            <person name="Scheller H.V."/>
            <person name="Schulz B."/>
            <person name="Schulz C."/>
            <person name="Shakirov E.V."/>
            <person name="Shibagaki N."/>
            <person name="Shinohara N."/>
            <person name="Shippen D.E."/>
            <person name="Soerensen I."/>
            <person name="Sotooka R."/>
            <person name="Sugimoto N."/>
            <person name="Sugita M."/>
            <person name="Sumikawa N."/>
            <person name="Tanurdzic M."/>
            <person name="Theissen G."/>
            <person name="Ulvskov P."/>
            <person name="Wakazuki S."/>
            <person name="Weng J.K."/>
            <person name="Willats W.W."/>
            <person name="Wipf D."/>
            <person name="Wolf P.G."/>
            <person name="Yang L."/>
            <person name="Zimmer A.D."/>
            <person name="Zhu Q."/>
            <person name="Mitros T."/>
            <person name="Hellsten U."/>
            <person name="Loque D."/>
            <person name="Otillar R."/>
            <person name="Salamov A."/>
            <person name="Schmutz J."/>
            <person name="Shapiro H."/>
            <person name="Lindquist E."/>
            <person name="Lucas S."/>
            <person name="Rokhsar D."/>
            <person name="Grigoriev I.V."/>
        </authorList>
    </citation>
    <scope>NUCLEOTIDE SEQUENCE [LARGE SCALE GENOMIC DNA]</scope>
</reference>
<organism evidence="9">
    <name type="scientific">Selaginella moellendorffii</name>
    <name type="common">Spikemoss</name>
    <dbReference type="NCBI Taxonomy" id="88036"/>
    <lineage>
        <taxon>Eukaryota</taxon>
        <taxon>Viridiplantae</taxon>
        <taxon>Streptophyta</taxon>
        <taxon>Embryophyta</taxon>
        <taxon>Tracheophyta</taxon>
        <taxon>Lycopodiopsida</taxon>
        <taxon>Selaginellales</taxon>
        <taxon>Selaginellaceae</taxon>
        <taxon>Selaginella</taxon>
    </lineage>
</organism>
<evidence type="ECO:0000256" key="6">
    <source>
        <dbReference type="ARBA" id="ARBA00022777"/>
    </source>
</evidence>
<comment type="catalytic activity">
    <reaction evidence="1">
        <text>AMP + ATP = 2 ADP</text>
        <dbReference type="Rhea" id="RHEA:12973"/>
        <dbReference type="ChEBI" id="CHEBI:30616"/>
        <dbReference type="ChEBI" id="CHEBI:456215"/>
        <dbReference type="ChEBI" id="CHEBI:456216"/>
        <dbReference type="EC" id="2.7.4.3"/>
    </reaction>
</comment>
<dbReference type="InterPro" id="IPR006259">
    <property type="entry name" value="Adenyl_kin_sub"/>
</dbReference>
<sequence>MEEEPRKQRELNLVLLGRPGAGKGTFGIKLAALLDVPHISTGDLIREEMKKVSSMSRRIAEVVSKGKLLGDEEVFELLHSRLQAGAARGDKGFILDGFPRTVNQAIVLDKIADVHVAVNFAQEREVLIQKCLGRRVCGECGRVFSMADVSVGDLRMPAIPPPIQCLDKMVTRKDDSEQSIQKRLQVYDEESKPVEDFYRKQGKLVNFDVRGGVSESWPKLLQALNLVEEQQRSSARTPPPAIPTVWC</sequence>
<dbReference type="Proteomes" id="UP000001514">
    <property type="component" value="Unassembled WGS sequence"/>
</dbReference>
<evidence type="ECO:0000256" key="4">
    <source>
        <dbReference type="ARBA" id="ARBA00022679"/>
    </source>
</evidence>
<evidence type="ECO:0000256" key="7">
    <source>
        <dbReference type="RuleBase" id="RU003330"/>
    </source>
</evidence>
<dbReference type="OMA" id="CTEKEMI"/>
<dbReference type="NCBIfam" id="TIGR01351">
    <property type="entry name" value="adk"/>
    <property type="match status" value="1"/>
</dbReference>
<dbReference type="GO" id="GO:0004017">
    <property type="term" value="F:AMP kinase activity"/>
    <property type="evidence" value="ECO:0000318"/>
    <property type="project" value="GO_Central"/>
</dbReference>
<keyword evidence="4 7" id="KW-0808">Transferase</keyword>
<evidence type="ECO:0000313" key="9">
    <source>
        <dbReference type="Proteomes" id="UP000001514"/>
    </source>
</evidence>
<dbReference type="InParanoid" id="D8TAU4"/>
<dbReference type="eggNOG" id="KOG3078">
    <property type="taxonomic scope" value="Eukaryota"/>
</dbReference>
<protein>
    <recommendedName>
        <fullName evidence="3">adenylate kinase</fullName>
        <ecNumber evidence="3">2.7.4.3</ecNumber>
    </recommendedName>
</protein>
<accession>D8TAU4</accession>
<dbReference type="HAMAP" id="MF_00235">
    <property type="entry name" value="Adenylate_kinase_Adk"/>
    <property type="match status" value="1"/>
</dbReference>
<dbReference type="InterPro" id="IPR027417">
    <property type="entry name" value="P-loop_NTPase"/>
</dbReference>
<dbReference type="CDD" id="cd01428">
    <property type="entry name" value="ADK"/>
    <property type="match status" value="1"/>
</dbReference>
<dbReference type="EMBL" id="GL377705">
    <property type="protein sequence ID" value="EFJ06188.1"/>
    <property type="molecule type" value="Genomic_DNA"/>
</dbReference>
<dbReference type="InterPro" id="IPR033690">
    <property type="entry name" value="Adenylat_kinase_CS"/>
</dbReference>
<dbReference type="KEGG" id="smo:SELMODRAFT_135845"/>